<sequence>MQFTGIFILLILLGGMTFMSSRTQKKQRQARDEMQTKLVKGAEVETIGGLIATVDEVDQANNRIVLDAEGVYLTFDLQRSILKVISSPASESAVSTDEQAKDSEQTKEDNDQAETAIEE</sequence>
<keyword evidence="9" id="KW-0472">Membrane</keyword>
<evidence type="ECO:0000256" key="9">
    <source>
        <dbReference type="ARBA" id="ARBA00023136"/>
    </source>
</evidence>
<dbReference type="EMBL" id="CP029490">
    <property type="protein sequence ID" value="AWN21633.1"/>
    <property type="molecule type" value="Genomic_DNA"/>
</dbReference>
<evidence type="ECO:0000313" key="11">
    <source>
        <dbReference type="EMBL" id="AWN21633.1"/>
    </source>
</evidence>
<feature type="compositionally biased region" description="Basic and acidic residues" evidence="10">
    <location>
        <begin position="98"/>
        <end position="110"/>
    </location>
</feature>
<proteinExistence type="inferred from homology"/>
<keyword evidence="3" id="KW-0813">Transport</keyword>
<evidence type="ECO:0000256" key="7">
    <source>
        <dbReference type="ARBA" id="ARBA00022989"/>
    </source>
</evidence>
<keyword evidence="6" id="KW-0653">Protein transport</keyword>
<dbReference type="NCBIfam" id="TIGR00739">
    <property type="entry name" value="yajC"/>
    <property type="match status" value="1"/>
</dbReference>
<dbReference type="Proteomes" id="UP000245369">
    <property type="component" value="Chromosome"/>
</dbReference>
<evidence type="ECO:0000256" key="6">
    <source>
        <dbReference type="ARBA" id="ARBA00022927"/>
    </source>
</evidence>
<evidence type="ECO:0000256" key="8">
    <source>
        <dbReference type="ARBA" id="ARBA00023010"/>
    </source>
</evidence>
<dbReference type="Pfam" id="PF02699">
    <property type="entry name" value="YajC"/>
    <property type="match status" value="1"/>
</dbReference>
<keyword evidence="7" id="KW-1133">Transmembrane helix</keyword>
<comment type="subcellular location">
    <subcellularLocation>
        <location evidence="1">Cell membrane</location>
        <topology evidence="1">Single-pass membrane protein</topology>
    </subcellularLocation>
</comment>
<organism evidence="11 12">
    <name type="scientific">Streptococcus sobrinus</name>
    <dbReference type="NCBI Taxonomy" id="1310"/>
    <lineage>
        <taxon>Bacteria</taxon>
        <taxon>Bacillati</taxon>
        <taxon>Bacillota</taxon>
        <taxon>Bacilli</taxon>
        <taxon>Lactobacillales</taxon>
        <taxon>Streptococcaceae</taxon>
        <taxon>Streptococcus</taxon>
    </lineage>
</organism>
<accession>A0ABN5LKT4</accession>
<feature type="compositionally biased region" description="Polar residues" evidence="10">
    <location>
        <begin position="87"/>
        <end position="97"/>
    </location>
</feature>
<name>A0ABN5LKT4_9STRE</name>
<keyword evidence="5" id="KW-0812">Transmembrane</keyword>
<reference evidence="11 12" key="1">
    <citation type="submission" date="2018-05" db="EMBL/GenBank/DDBJ databases">
        <title>Complete genome sequences of Streptococcus sobrinus.</title>
        <authorList>
            <person name="Sales M."/>
            <person name="Jensen P.A."/>
        </authorList>
    </citation>
    <scope>NUCLEOTIDE SEQUENCE [LARGE SCALE GENOMIC DNA]</scope>
    <source>
        <strain evidence="11 12">SL1</strain>
    </source>
</reference>
<evidence type="ECO:0000256" key="2">
    <source>
        <dbReference type="ARBA" id="ARBA00006742"/>
    </source>
</evidence>
<dbReference type="InterPro" id="IPR003849">
    <property type="entry name" value="Preprotein_translocase_YajC"/>
</dbReference>
<dbReference type="PANTHER" id="PTHR33909">
    <property type="entry name" value="SEC TRANSLOCON ACCESSORY COMPLEX SUBUNIT YAJC"/>
    <property type="match status" value="1"/>
</dbReference>
<keyword evidence="4" id="KW-1003">Cell membrane</keyword>
<evidence type="ECO:0000313" key="12">
    <source>
        <dbReference type="Proteomes" id="UP000245369"/>
    </source>
</evidence>
<dbReference type="PANTHER" id="PTHR33909:SF1">
    <property type="entry name" value="SEC TRANSLOCON ACCESSORY COMPLEX SUBUNIT YAJC"/>
    <property type="match status" value="1"/>
</dbReference>
<feature type="region of interest" description="Disordered" evidence="10">
    <location>
        <begin position="87"/>
        <end position="119"/>
    </location>
</feature>
<keyword evidence="12" id="KW-1185">Reference proteome</keyword>
<comment type="similarity">
    <text evidence="2">Belongs to the YajC family.</text>
</comment>
<keyword evidence="8" id="KW-0811">Translocation</keyword>
<evidence type="ECO:0000256" key="10">
    <source>
        <dbReference type="SAM" id="MobiDB-lite"/>
    </source>
</evidence>
<gene>
    <name evidence="11" type="primary">yajC</name>
    <name evidence="11" type="ORF">DK182_10035</name>
</gene>
<protein>
    <submittedName>
        <fullName evidence="11">Preprotein translocase subunit YajC</fullName>
    </submittedName>
</protein>
<evidence type="ECO:0000256" key="5">
    <source>
        <dbReference type="ARBA" id="ARBA00022692"/>
    </source>
</evidence>
<dbReference type="RefSeq" id="WP_002960764.1">
    <property type="nucleotide sequence ID" value="NZ_CP029490.1"/>
</dbReference>
<evidence type="ECO:0000256" key="3">
    <source>
        <dbReference type="ARBA" id="ARBA00022448"/>
    </source>
</evidence>
<dbReference type="GeneID" id="93924841"/>
<evidence type="ECO:0000256" key="4">
    <source>
        <dbReference type="ARBA" id="ARBA00022475"/>
    </source>
</evidence>
<evidence type="ECO:0000256" key="1">
    <source>
        <dbReference type="ARBA" id="ARBA00004162"/>
    </source>
</evidence>
<dbReference type="SMART" id="SM01323">
    <property type="entry name" value="YajC"/>
    <property type="match status" value="1"/>
</dbReference>